<dbReference type="PANTHER" id="PTHR14386:SF2">
    <property type="entry name" value="PROTEIN FAM204A"/>
    <property type="match status" value="1"/>
</dbReference>
<dbReference type="STRING" id="63057.A0A2P5ASU3"/>
<dbReference type="FunCoup" id="A0A2P5ASU3">
    <property type="interactions" value="407"/>
</dbReference>
<feature type="region of interest" description="Disordered" evidence="1">
    <location>
        <begin position="1"/>
        <end position="29"/>
    </location>
</feature>
<evidence type="ECO:0000313" key="3">
    <source>
        <dbReference type="Proteomes" id="UP000237000"/>
    </source>
</evidence>
<dbReference type="PANTHER" id="PTHR14386">
    <property type="entry name" value="PROTEIN FAM204A"/>
    <property type="match status" value="1"/>
</dbReference>
<keyword evidence="3" id="KW-1185">Reference proteome</keyword>
<dbReference type="InterPro" id="IPR037690">
    <property type="entry name" value="FAM204A"/>
</dbReference>
<comment type="caution">
    <text evidence="2">The sequence shown here is derived from an EMBL/GenBank/DDBJ whole genome shotgun (WGS) entry which is preliminary data.</text>
</comment>
<dbReference type="Proteomes" id="UP000237000">
    <property type="component" value="Unassembled WGS sequence"/>
</dbReference>
<feature type="compositionally biased region" description="Basic residues" evidence="1">
    <location>
        <begin position="46"/>
        <end position="58"/>
    </location>
</feature>
<feature type="compositionally biased region" description="Basic and acidic residues" evidence="1">
    <location>
        <begin position="59"/>
        <end position="71"/>
    </location>
</feature>
<accession>A0A2P5ASU3</accession>
<organism evidence="2 3">
    <name type="scientific">Trema orientale</name>
    <name type="common">Charcoal tree</name>
    <name type="synonym">Celtis orientalis</name>
    <dbReference type="NCBI Taxonomy" id="63057"/>
    <lineage>
        <taxon>Eukaryota</taxon>
        <taxon>Viridiplantae</taxon>
        <taxon>Streptophyta</taxon>
        <taxon>Embryophyta</taxon>
        <taxon>Tracheophyta</taxon>
        <taxon>Spermatophyta</taxon>
        <taxon>Magnoliopsida</taxon>
        <taxon>eudicotyledons</taxon>
        <taxon>Gunneridae</taxon>
        <taxon>Pentapetalae</taxon>
        <taxon>rosids</taxon>
        <taxon>fabids</taxon>
        <taxon>Rosales</taxon>
        <taxon>Cannabaceae</taxon>
        <taxon>Trema</taxon>
    </lineage>
</organism>
<dbReference type="InParanoid" id="A0A2P5ASU3"/>
<dbReference type="OrthoDB" id="639110at2759"/>
<protein>
    <submittedName>
        <fullName evidence="2">Uncharacterized protein</fullName>
    </submittedName>
</protein>
<evidence type="ECO:0000256" key="1">
    <source>
        <dbReference type="SAM" id="MobiDB-lite"/>
    </source>
</evidence>
<sequence>MEKVEEEDERREAAIASTPSLQPDFKPNGLKQTQLSKFQELHRRRLEIKSKSKFKKKPKDGTSKLHCKDLSTNDSEDKESSVAHNHNNENSPLLQQESVKAYLVPKQRQKLHWGLDTKERWERKANM</sequence>
<name>A0A2P5ASU3_TREOI</name>
<evidence type="ECO:0000313" key="2">
    <source>
        <dbReference type="EMBL" id="PON39614.1"/>
    </source>
</evidence>
<feature type="region of interest" description="Disordered" evidence="1">
    <location>
        <begin position="46"/>
        <end position="95"/>
    </location>
</feature>
<dbReference type="AlphaFoldDB" id="A0A2P5ASU3"/>
<proteinExistence type="predicted"/>
<reference evidence="3" key="1">
    <citation type="submission" date="2016-06" db="EMBL/GenBank/DDBJ databases">
        <title>Parallel loss of symbiosis genes in relatives of nitrogen-fixing non-legume Parasponia.</title>
        <authorList>
            <person name="Van Velzen R."/>
            <person name="Holmer R."/>
            <person name="Bu F."/>
            <person name="Rutten L."/>
            <person name="Van Zeijl A."/>
            <person name="Liu W."/>
            <person name="Santuari L."/>
            <person name="Cao Q."/>
            <person name="Sharma T."/>
            <person name="Shen D."/>
            <person name="Roswanjaya Y."/>
            <person name="Wardhani T."/>
            <person name="Kalhor M.S."/>
            <person name="Jansen J."/>
            <person name="Van den Hoogen J."/>
            <person name="Gungor B."/>
            <person name="Hartog M."/>
            <person name="Hontelez J."/>
            <person name="Verver J."/>
            <person name="Yang W.-C."/>
            <person name="Schijlen E."/>
            <person name="Repin R."/>
            <person name="Schilthuizen M."/>
            <person name="Schranz E."/>
            <person name="Heidstra R."/>
            <person name="Miyata K."/>
            <person name="Fedorova E."/>
            <person name="Kohlen W."/>
            <person name="Bisseling T."/>
            <person name="Smit S."/>
            <person name="Geurts R."/>
        </authorList>
    </citation>
    <scope>NUCLEOTIDE SEQUENCE [LARGE SCALE GENOMIC DNA]</scope>
    <source>
        <strain evidence="3">cv. RG33-2</strain>
    </source>
</reference>
<dbReference type="EMBL" id="JXTC01000712">
    <property type="protein sequence ID" value="PON39614.1"/>
    <property type="molecule type" value="Genomic_DNA"/>
</dbReference>
<feature type="compositionally biased region" description="Polar residues" evidence="1">
    <location>
        <begin position="82"/>
        <end position="95"/>
    </location>
</feature>
<gene>
    <name evidence="2" type="ORF">TorRG33x02_342280</name>
</gene>